<sequence length="361" mass="38455">LSPSPSPSPPSVPLPSKSTDDFVFRSPPAHRSRPSCKSAEDIRARKRRLGRRITLSVLVVPLALVIITLSTRYLTHPAVFDIFSGANRQPLPDLTGWHDASTHEHARRGQVVVSTAMQASTVASSLIFPSASGSSAASTTPSTTSTGVPKIPPTAPTLPTPFPQPFDTTLSSNFSSSGCSAFFSNMTSTLPFRQCRAFSFLSQVSTAFLTAQSNISALNIDVWGTCNTPESENQCTANMAWFEQALRTECAQDLSDQNAMIVQSLQSLQLYDLLRQAACLADANTGAYCYVEAAASSNPFDLYLYSLPFGISVPASATPSCSTCAQSVMAIFQAQAKSFDGLKTTYNGAATRANSQCGTGY</sequence>
<reference evidence="1" key="1">
    <citation type="submission" date="2021-02" db="EMBL/GenBank/DDBJ databases">
        <authorList>
            <consortium name="DOE Joint Genome Institute"/>
            <person name="Ahrendt S."/>
            <person name="Looney B.P."/>
            <person name="Miyauchi S."/>
            <person name="Morin E."/>
            <person name="Drula E."/>
            <person name="Courty P.E."/>
            <person name="Chicoki N."/>
            <person name="Fauchery L."/>
            <person name="Kohler A."/>
            <person name="Kuo A."/>
            <person name="Labutti K."/>
            <person name="Pangilinan J."/>
            <person name="Lipzen A."/>
            <person name="Riley R."/>
            <person name="Andreopoulos W."/>
            <person name="He G."/>
            <person name="Johnson J."/>
            <person name="Barry K.W."/>
            <person name="Grigoriev I.V."/>
            <person name="Nagy L."/>
            <person name="Hibbett D."/>
            <person name="Henrissat B."/>
            <person name="Matheny P.B."/>
            <person name="Labbe J."/>
            <person name="Martin F."/>
        </authorList>
    </citation>
    <scope>NUCLEOTIDE SEQUENCE</scope>
    <source>
        <strain evidence="1">EC-137</strain>
    </source>
</reference>
<keyword evidence="2" id="KW-1185">Reference proteome</keyword>
<reference evidence="1" key="2">
    <citation type="journal article" date="2022" name="New Phytol.">
        <title>Evolutionary transition to the ectomycorrhizal habit in the genomes of a hyperdiverse lineage of mushroom-forming fungi.</title>
        <authorList>
            <person name="Looney B."/>
            <person name="Miyauchi S."/>
            <person name="Morin E."/>
            <person name="Drula E."/>
            <person name="Courty P.E."/>
            <person name="Kohler A."/>
            <person name="Kuo A."/>
            <person name="LaButti K."/>
            <person name="Pangilinan J."/>
            <person name="Lipzen A."/>
            <person name="Riley R."/>
            <person name="Andreopoulos W."/>
            <person name="He G."/>
            <person name="Johnson J."/>
            <person name="Nolan M."/>
            <person name="Tritt A."/>
            <person name="Barry K.W."/>
            <person name="Grigoriev I.V."/>
            <person name="Nagy L.G."/>
            <person name="Hibbett D."/>
            <person name="Henrissat B."/>
            <person name="Matheny P.B."/>
            <person name="Labbe J."/>
            <person name="Martin F.M."/>
        </authorList>
    </citation>
    <scope>NUCLEOTIDE SEQUENCE</scope>
    <source>
        <strain evidence="1">EC-137</strain>
    </source>
</reference>
<dbReference type="EMBL" id="MU273824">
    <property type="protein sequence ID" value="KAI0027884.1"/>
    <property type="molecule type" value="Genomic_DNA"/>
</dbReference>
<organism evidence="1 2">
    <name type="scientific">Vararia minispora EC-137</name>
    <dbReference type="NCBI Taxonomy" id="1314806"/>
    <lineage>
        <taxon>Eukaryota</taxon>
        <taxon>Fungi</taxon>
        <taxon>Dikarya</taxon>
        <taxon>Basidiomycota</taxon>
        <taxon>Agaricomycotina</taxon>
        <taxon>Agaricomycetes</taxon>
        <taxon>Russulales</taxon>
        <taxon>Lachnocladiaceae</taxon>
        <taxon>Vararia</taxon>
    </lineage>
</organism>
<evidence type="ECO:0000313" key="2">
    <source>
        <dbReference type="Proteomes" id="UP000814128"/>
    </source>
</evidence>
<comment type="caution">
    <text evidence="1">The sequence shown here is derived from an EMBL/GenBank/DDBJ whole genome shotgun (WGS) entry which is preliminary data.</text>
</comment>
<proteinExistence type="predicted"/>
<name>A0ACB8Q849_9AGAM</name>
<feature type="non-terminal residue" evidence="1">
    <location>
        <position position="361"/>
    </location>
</feature>
<accession>A0ACB8Q849</accession>
<dbReference type="Proteomes" id="UP000814128">
    <property type="component" value="Unassembled WGS sequence"/>
</dbReference>
<gene>
    <name evidence="1" type="ORF">K488DRAFT_21456</name>
</gene>
<evidence type="ECO:0000313" key="1">
    <source>
        <dbReference type="EMBL" id="KAI0027884.1"/>
    </source>
</evidence>
<feature type="non-terminal residue" evidence="1">
    <location>
        <position position="1"/>
    </location>
</feature>
<protein>
    <submittedName>
        <fullName evidence="1">Uncharacterized protein</fullName>
    </submittedName>
</protein>